<evidence type="ECO:0000259" key="2">
    <source>
        <dbReference type="PROSITE" id="PS50041"/>
    </source>
</evidence>
<feature type="non-terminal residue" evidence="3">
    <location>
        <position position="1"/>
    </location>
</feature>
<evidence type="ECO:0000313" key="4">
    <source>
        <dbReference type="Proteomes" id="UP001497623"/>
    </source>
</evidence>
<dbReference type="PROSITE" id="PS50041">
    <property type="entry name" value="C_TYPE_LECTIN_2"/>
    <property type="match status" value="1"/>
</dbReference>
<dbReference type="InterPro" id="IPR016187">
    <property type="entry name" value="CTDL_fold"/>
</dbReference>
<feature type="region of interest" description="Disordered" evidence="1">
    <location>
        <begin position="1"/>
        <end position="24"/>
    </location>
</feature>
<protein>
    <recommendedName>
        <fullName evidence="2">C-type lectin domain-containing protein</fullName>
    </recommendedName>
</protein>
<dbReference type="InterPro" id="IPR050111">
    <property type="entry name" value="C-type_lectin/snaclec_domain"/>
</dbReference>
<feature type="domain" description="C-type lectin" evidence="2">
    <location>
        <begin position="32"/>
        <end position="151"/>
    </location>
</feature>
<dbReference type="CDD" id="cd00037">
    <property type="entry name" value="CLECT"/>
    <property type="match status" value="1"/>
</dbReference>
<dbReference type="EMBL" id="CAXKWB010009993">
    <property type="protein sequence ID" value="CAL4096397.1"/>
    <property type="molecule type" value="Genomic_DNA"/>
</dbReference>
<accession>A0AAV2QQ31</accession>
<feature type="compositionally biased region" description="Pro residues" evidence="1">
    <location>
        <begin position="8"/>
        <end position="22"/>
    </location>
</feature>
<sequence length="155" mass="17234">EYDNDGYVPPPTPSTTPPPPPNCATNWTHNADEQRCYKVFSSPSTWGMAENHCKRLGGHLTSVGSAEEQTFIKTLPGFSGLDARYFKIWIGLHQGSETGYEWTDGTPEGFLDWDGGQPDSDDHREDCVAANKNSMKESDDVCETYYPYVCEAQQG</sequence>
<dbReference type="InterPro" id="IPR016186">
    <property type="entry name" value="C-type_lectin-like/link_sf"/>
</dbReference>
<proteinExistence type="predicted"/>
<comment type="caution">
    <text evidence="3">The sequence shown here is derived from an EMBL/GenBank/DDBJ whole genome shotgun (WGS) entry which is preliminary data.</text>
</comment>
<dbReference type="SMART" id="SM00034">
    <property type="entry name" value="CLECT"/>
    <property type="match status" value="1"/>
</dbReference>
<dbReference type="Proteomes" id="UP001497623">
    <property type="component" value="Unassembled WGS sequence"/>
</dbReference>
<dbReference type="InterPro" id="IPR001304">
    <property type="entry name" value="C-type_lectin-like"/>
</dbReference>
<dbReference type="AlphaFoldDB" id="A0AAV2QQ31"/>
<name>A0AAV2QQ31_MEGNR</name>
<keyword evidence="4" id="KW-1185">Reference proteome</keyword>
<reference evidence="3 4" key="1">
    <citation type="submission" date="2024-05" db="EMBL/GenBank/DDBJ databases">
        <authorList>
            <person name="Wallberg A."/>
        </authorList>
    </citation>
    <scope>NUCLEOTIDE SEQUENCE [LARGE SCALE GENOMIC DNA]</scope>
</reference>
<dbReference type="SUPFAM" id="SSF56436">
    <property type="entry name" value="C-type lectin-like"/>
    <property type="match status" value="1"/>
</dbReference>
<dbReference type="PANTHER" id="PTHR22803">
    <property type="entry name" value="MANNOSE, PHOSPHOLIPASE, LECTIN RECEPTOR RELATED"/>
    <property type="match status" value="1"/>
</dbReference>
<dbReference type="Pfam" id="PF00059">
    <property type="entry name" value="Lectin_C"/>
    <property type="match status" value="1"/>
</dbReference>
<organism evidence="3 4">
    <name type="scientific">Meganyctiphanes norvegica</name>
    <name type="common">Northern krill</name>
    <name type="synonym">Thysanopoda norvegica</name>
    <dbReference type="NCBI Taxonomy" id="48144"/>
    <lineage>
        <taxon>Eukaryota</taxon>
        <taxon>Metazoa</taxon>
        <taxon>Ecdysozoa</taxon>
        <taxon>Arthropoda</taxon>
        <taxon>Crustacea</taxon>
        <taxon>Multicrustacea</taxon>
        <taxon>Malacostraca</taxon>
        <taxon>Eumalacostraca</taxon>
        <taxon>Eucarida</taxon>
        <taxon>Euphausiacea</taxon>
        <taxon>Euphausiidae</taxon>
        <taxon>Meganyctiphanes</taxon>
    </lineage>
</organism>
<dbReference type="Gene3D" id="3.10.100.10">
    <property type="entry name" value="Mannose-Binding Protein A, subunit A"/>
    <property type="match status" value="1"/>
</dbReference>
<gene>
    <name evidence="3" type="ORF">MNOR_LOCUS15741</name>
</gene>
<feature type="non-terminal residue" evidence="3">
    <location>
        <position position="155"/>
    </location>
</feature>
<evidence type="ECO:0000313" key="3">
    <source>
        <dbReference type="EMBL" id="CAL4096397.1"/>
    </source>
</evidence>
<evidence type="ECO:0000256" key="1">
    <source>
        <dbReference type="SAM" id="MobiDB-lite"/>
    </source>
</evidence>